<reference evidence="1 2" key="1">
    <citation type="submission" date="2019-04" db="EMBL/GenBank/DDBJ databases">
        <authorList>
            <consortium name="Pathogen Informatics"/>
        </authorList>
    </citation>
    <scope>NUCLEOTIDE SEQUENCE [LARGE SCALE GENOMIC DNA]</scope>
    <source>
        <strain evidence="1 2">NCTC9185</strain>
    </source>
</reference>
<gene>
    <name evidence="1" type="ORF">NCTC9185_03804</name>
</gene>
<dbReference type="Proteomes" id="UP000339249">
    <property type="component" value="Unassembled WGS sequence"/>
</dbReference>
<sequence>MNRKYLFIFIVSEKASSTSRCRVEVVYADNKRYAWREVTRKTPKGVSVRLCANIRLNDVPYEVCQDGLVFFT</sequence>
<accession>A0A4U9D7N4</accession>
<dbReference type="AlphaFoldDB" id="A0A4U9D7N4"/>
<evidence type="ECO:0000313" key="2">
    <source>
        <dbReference type="Proteomes" id="UP000339249"/>
    </source>
</evidence>
<proteinExistence type="predicted"/>
<name>A0A4U9D7N4_RAOTE</name>
<organism evidence="1 2">
    <name type="scientific">Raoultella terrigena</name>
    <name type="common">Klebsiella terrigena</name>
    <dbReference type="NCBI Taxonomy" id="577"/>
    <lineage>
        <taxon>Bacteria</taxon>
        <taxon>Pseudomonadati</taxon>
        <taxon>Pseudomonadota</taxon>
        <taxon>Gammaproteobacteria</taxon>
        <taxon>Enterobacterales</taxon>
        <taxon>Enterobacteriaceae</taxon>
        <taxon>Klebsiella/Raoultella group</taxon>
        <taxon>Raoultella</taxon>
    </lineage>
</organism>
<protein>
    <submittedName>
        <fullName evidence="1">Uncharacterized protein</fullName>
    </submittedName>
</protein>
<evidence type="ECO:0000313" key="1">
    <source>
        <dbReference type="EMBL" id="VTN11843.1"/>
    </source>
</evidence>
<dbReference type="EMBL" id="CABDVU010000001">
    <property type="protein sequence ID" value="VTN11843.1"/>
    <property type="molecule type" value="Genomic_DNA"/>
</dbReference>